<reference evidence="3 4" key="1">
    <citation type="submission" date="2024-01" db="EMBL/GenBank/DDBJ databases">
        <title>The genomes of 5 underutilized Papilionoideae crops provide insights into root nodulation and disease resistanc.</title>
        <authorList>
            <person name="Yuan L."/>
        </authorList>
    </citation>
    <scope>NUCLEOTIDE SEQUENCE [LARGE SCALE GENOMIC DNA]</scope>
    <source>
        <strain evidence="3">ZHUSHIDOU_FW_LH</strain>
        <tissue evidence="3">Leaf</tissue>
    </source>
</reference>
<sequence length="161" mass="17644">MVMVMVMVGFTITNSLFKPSSLSLPSNFSPFSSSSSFPFFKSQPFLFPKPKQPILLSASNNNNNNGDLKEQQGNNGSNGEQDDVSNNSNTQERPLFSSFKWSSLLDPDPDNILALGLTALLTWASVQVLCQLLFISFAILVAALKYSFIAALLLFILITLL</sequence>
<keyword evidence="4" id="KW-1185">Reference proteome</keyword>
<gene>
    <name evidence="3" type="ORF">RIF29_18402</name>
</gene>
<dbReference type="AlphaFoldDB" id="A0AAN9FL60"/>
<evidence type="ECO:0008006" key="5">
    <source>
        <dbReference type="Google" id="ProtNLM"/>
    </source>
</evidence>
<dbReference type="PANTHER" id="PTHR36789">
    <property type="entry name" value="TRANSMEMBRANE PROTEIN"/>
    <property type="match status" value="1"/>
</dbReference>
<name>A0AAN9FL60_CROPI</name>
<dbReference type="Proteomes" id="UP001372338">
    <property type="component" value="Unassembled WGS sequence"/>
</dbReference>
<keyword evidence="2" id="KW-0812">Transmembrane</keyword>
<comment type="caution">
    <text evidence="3">The sequence shown here is derived from an EMBL/GenBank/DDBJ whole genome shotgun (WGS) entry which is preliminary data.</text>
</comment>
<evidence type="ECO:0000256" key="1">
    <source>
        <dbReference type="SAM" id="MobiDB-lite"/>
    </source>
</evidence>
<protein>
    <recommendedName>
        <fullName evidence="5">Transmembrane protein</fullName>
    </recommendedName>
</protein>
<dbReference type="EMBL" id="JAYWIO010000003">
    <property type="protein sequence ID" value="KAK7277251.1"/>
    <property type="molecule type" value="Genomic_DNA"/>
</dbReference>
<evidence type="ECO:0000256" key="2">
    <source>
        <dbReference type="SAM" id="Phobius"/>
    </source>
</evidence>
<accession>A0AAN9FL60</accession>
<keyword evidence="2" id="KW-0472">Membrane</keyword>
<evidence type="ECO:0000313" key="4">
    <source>
        <dbReference type="Proteomes" id="UP001372338"/>
    </source>
</evidence>
<proteinExistence type="predicted"/>
<keyword evidence="2" id="KW-1133">Transmembrane helix</keyword>
<organism evidence="3 4">
    <name type="scientific">Crotalaria pallida</name>
    <name type="common">Smooth rattlebox</name>
    <name type="synonym">Crotalaria striata</name>
    <dbReference type="NCBI Taxonomy" id="3830"/>
    <lineage>
        <taxon>Eukaryota</taxon>
        <taxon>Viridiplantae</taxon>
        <taxon>Streptophyta</taxon>
        <taxon>Embryophyta</taxon>
        <taxon>Tracheophyta</taxon>
        <taxon>Spermatophyta</taxon>
        <taxon>Magnoliopsida</taxon>
        <taxon>eudicotyledons</taxon>
        <taxon>Gunneridae</taxon>
        <taxon>Pentapetalae</taxon>
        <taxon>rosids</taxon>
        <taxon>fabids</taxon>
        <taxon>Fabales</taxon>
        <taxon>Fabaceae</taxon>
        <taxon>Papilionoideae</taxon>
        <taxon>50 kb inversion clade</taxon>
        <taxon>genistoids sensu lato</taxon>
        <taxon>core genistoids</taxon>
        <taxon>Crotalarieae</taxon>
        <taxon>Crotalaria</taxon>
    </lineage>
</organism>
<feature type="compositionally biased region" description="Polar residues" evidence="1">
    <location>
        <begin position="71"/>
        <end position="89"/>
    </location>
</feature>
<feature type="region of interest" description="Disordered" evidence="1">
    <location>
        <begin position="58"/>
        <end position="89"/>
    </location>
</feature>
<feature type="transmembrane region" description="Helical" evidence="2">
    <location>
        <begin position="137"/>
        <end position="160"/>
    </location>
</feature>
<evidence type="ECO:0000313" key="3">
    <source>
        <dbReference type="EMBL" id="KAK7277251.1"/>
    </source>
</evidence>
<dbReference type="PANTHER" id="PTHR36789:SF1">
    <property type="entry name" value="TRANSMEMBRANE PROTEIN"/>
    <property type="match status" value="1"/>
</dbReference>